<proteinExistence type="predicted"/>
<name>A0ABR2YQ55_9CHLO</name>
<organism evidence="1 2">
    <name type="scientific">Coccomyxa subellipsoidea</name>
    <dbReference type="NCBI Taxonomy" id="248742"/>
    <lineage>
        <taxon>Eukaryota</taxon>
        <taxon>Viridiplantae</taxon>
        <taxon>Chlorophyta</taxon>
        <taxon>core chlorophytes</taxon>
        <taxon>Trebouxiophyceae</taxon>
        <taxon>Trebouxiophyceae incertae sedis</taxon>
        <taxon>Coccomyxaceae</taxon>
        <taxon>Coccomyxa</taxon>
    </lineage>
</organism>
<dbReference type="PANTHER" id="PTHR38390">
    <property type="entry name" value="OS01G0103900 PROTEIN"/>
    <property type="match status" value="1"/>
</dbReference>
<keyword evidence="2" id="KW-1185">Reference proteome</keyword>
<dbReference type="Proteomes" id="UP001491310">
    <property type="component" value="Unassembled WGS sequence"/>
</dbReference>
<dbReference type="EMBL" id="JALJOT010000007">
    <property type="protein sequence ID" value="KAK9908962.1"/>
    <property type="molecule type" value="Genomic_DNA"/>
</dbReference>
<reference evidence="1 2" key="1">
    <citation type="journal article" date="2024" name="Nat. Commun.">
        <title>Phylogenomics reveals the evolutionary origins of lichenization in chlorophyte algae.</title>
        <authorList>
            <person name="Puginier C."/>
            <person name="Libourel C."/>
            <person name="Otte J."/>
            <person name="Skaloud P."/>
            <person name="Haon M."/>
            <person name="Grisel S."/>
            <person name="Petersen M."/>
            <person name="Berrin J.G."/>
            <person name="Delaux P.M."/>
            <person name="Dal Grande F."/>
            <person name="Keller J."/>
        </authorList>
    </citation>
    <scope>NUCLEOTIDE SEQUENCE [LARGE SCALE GENOMIC DNA]</scope>
    <source>
        <strain evidence="1 2">SAG 216-7</strain>
    </source>
</reference>
<dbReference type="SUPFAM" id="SSF100939">
    <property type="entry name" value="SPOC domain-like"/>
    <property type="match status" value="1"/>
</dbReference>
<evidence type="ECO:0000313" key="2">
    <source>
        <dbReference type="Proteomes" id="UP001491310"/>
    </source>
</evidence>
<comment type="caution">
    <text evidence="1">The sequence shown here is derived from an EMBL/GenBank/DDBJ whole genome shotgun (WGS) entry which is preliminary data.</text>
</comment>
<evidence type="ECO:0000313" key="1">
    <source>
        <dbReference type="EMBL" id="KAK9908962.1"/>
    </source>
</evidence>
<dbReference type="PANTHER" id="PTHR38390:SF2">
    <property type="entry name" value="OS01G0103900 PROTEIN"/>
    <property type="match status" value="1"/>
</dbReference>
<dbReference type="InterPro" id="IPR016194">
    <property type="entry name" value="SPOC-like_C_dom_sf"/>
</dbReference>
<gene>
    <name evidence="1" type="ORF">WJX75_005246</name>
</gene>
<protein>
    <submittedName>
        <fullName evidence="1">Uncharacterized protein</fullName>
    </submittedName>
</protein>
<accession>A0ABR2YQ55</accession>
<sequence>MHPNQISNTDRLGTLTTFLLRFATSNADMDGTSIMLRVVSHTFQYDEEIKKALQFAAANRIQINFCAIPDNTEGGMQEDLADFAASILDADHATLTCCSNGSSVMCMCSVTNNTIRTADCAPDPSYVQIAPGSILHLTQHSAVSSKITPPAEWDGQLAIITRVKVEDVSETVLFGCCHVLTGDDAKTFGDEIFFSALCQELRERDEALIAHTKWDFSAARATSVPLFYVLFPASNTSALLIRRFACREEIYSSASEQPESAPTTPEAQADVRSLLGSIPCPVFCPLDYSNNSAKLLQALVADSIPMPAAPPVKNTFGRGFQGMASRLNLKRTRRQ</sequence>